<accession>A0AAJ6NN64</accession>
<comment type="subcellular location">
    <subcellularLocation>
        <location evidence="1 10">Cell outer membrane</location>
        <topology evidence="1 10">Multi-pass membrane protein</topology>
    </subcellularLocation>
</comment>
<evidence type="ECO:0000313" key="15">
    <source>
        <dbReference type="EMBL" id="WGV23522.1"/>
    </source>
</evidence>
<name>A0AAJ6NN64_9CYAN</name>
<evidence type="ECO:0000256" key="5">
    <source>
        <dbReference type="ARBA" id="ARBA00022729"/>
    </source>
</evidence>
<dbReference type="InterPro" id="IPR039426">
    <property type="entry name" value="TonB-dep_rcpt-like"/>
</dbReference>
<keyword evidence="7 10" id="KW-0472">Membrane</keyword>
<dbReference type="RefSeq" id="WP_281480848.1">
    <property type="nucleotide sequence ID" value="NZ_CP124543.1"/>
</dbReference>
<evidence type="ECO:0000256" key="6">
    <source>
        <dbReference type="ARBA" id="ARBA00023077"/>
    </source>
</evidence>
<dbReference type="InterPro" id="IPR036942">
    <property type="entry name" value="Beta-barrel_TonB_sf"/>
</dbReference>
<feature type="signal peptide" evidence="12">
    <location>
        <begin position="1"/>
        <end position="20"/>
    </location>
</feature>
<dbReference type="GO" id="GO:0009279">
    <property type="term" value="C:cell outer membrane"/>
    <property type="evidence" value="ECO:0007669"/>
    <property type="project" value="UniProtKB-SubCell"/>
</dbReference>
<evidence type="ECO:0000256" key="2">
    <source>
        <dbReference type="ARBA" id="ARBA00022448"/>
    </source>
</evidence>
<evidence type="ECO:0000256" key="10">
    <source>
        <dbReference type="PROSITE-ProRule" id="PRU01360"/>
    </source>
</evidence>
<dbReference type="EMBL" id="CP124543">
    <property type="protein sequence ID" value="WGV23522.1"/>
    <property type="molecule type" value="Genomic_DNA"/>
</dbReference>
<evidence type="ECO:0000256" key="12">
    <source>
        <dbReference type="SAM" id="SignalP"/>
    </source>
</evidence>
<feature type="domain" description="TonB-dependent receptor plug" evidence="14">
    <location>
        <begin position="96"/>
        <end position="201"/>
    </location>
</feature>
<evidence type="ECO:0000256" key="4">
    <source>
        <dbReference type="ARBA" id="ARBA00022692"/>
    </source>
</evidence>
<evidence type="ECO:0000313" key="16">
    <source>
        <dbReference type="Proteomes" id="UP001223520"/>
    </source>
</evidence>
<dbReference type="InterPro" id="IPR037066">
    <property type="entry name" value="Plug_dom_sf"/>
</dbReference>
<protein>
    <submittedName>
        <fullName evidence="15">TonB-dependent receptor</fullName>
    </submittedName>
</protein>
<keyword evidence="6 11" id="KW-0798">TonB box</keyword>
<keyword evidence="4 10" id="KW-0812">Transmembrane</keyword>
<dbReference type="PROSITE" id="PS52016">
    <property type="entry name" value="TONB_DEPENDENT_REC_3"/>
    <property type="match status" value="1"/>
</dbReference>
<feature type="domain" description="TonB-dependent receptor-like beta-barrel" evidence="13">
    <location>
        <begin position="271"/>
        <end position="666"/>
    </location>
</feature>
<dbReference type="Gene3D" id="2.170.130.10">
    <property type="entry name" value="TonB-dependent receptor, plug domain"/>
    <property type="match status" value="1"/>
</dbReference>
<dbReference type="Proteomes" id="UP001223520">
    <property type="component" value="Chromosome"/>
</dbReference>
<keyword evidence="16" id="KW-1185">Reference proteome</keyword>
<dbReference type="SUPFAM" id="SSF56935">
    <property type="entry name" value="Porins"/>
    <property type="match status" value="1"/>
</dbReference>
<evidence type="ECO:0000256" key="8">
    <source>
        <dbReference type="ARBA" id="ARBA00023170"/>
    </source>
</evidence>
<dbReference type="Gene3D" id="2.40.170.20">
    <property type="entry name" value="TonB-dependent receptor, beta-barrel domain"/>
    <property type="match status" value="1"/>
</dbReference>
<keyword evidence="2 10" id="KW-0813">Transport</keyword>
<dbReference type="GO" id="GO:0044718">
    <property type="term" value="P:siderophore transmembrane transport"/>
    <property type="evidence" value="ECO:0007669"/>
    <property type="project" value="TreeGrafter"/>
</dbReference>
<feature type="chain" id="PRO_5042578576" evidence="12">
    <location>
        <begin position="21"/>
        <end position="692"/>
    </location>
</feature>
<keyword evidence="8 15" id="KW-0675">Receptor</keyword>
<evidence type="ECO:0000256" key="1">
    <source>
        <dbReference type="ARBA" id="ARBA00004571"/>
    </source>
</evidence>
<dbReference type="KEGG" id="hbq:QI031_17015"/>
<dbReference type="AlphaFoldDB" id="A0AAJ6NN64"/>
<proteinExistence type="inferred from homology"/>
<dbReference type="Pfam" id="PF00593">
    <property type="entry name" value="TonB_dep_Rec_b-barrel"/>
    <property type="match status" value="1"/>
</dbReference>
<keyword evidence="5 12" id="KW-0732">Signal</keyword>
<dbReference type="PANTHER" id="PTHR30069">
    <property type="entry name" value="TONB-DEPENDENT OUTER MEMBRANE RECEPTOR"/>
    <property type="match status" value="1"/>
</dbReference>
<dbReference type="GO" id="GO:0015344">
    <property type="term" value="F:siderophore uptake transmembrane transporter activity"/>
    <property type="evidence" value="ECO:0007669"/>
    <property type="project" value="TreeGrafter"/>
</dbReference>
<gene>
    <name evidence="15" type="ORF">QI031_17015</name>
</gene>
<sequence>MFFFVPVALPSLLIAFPVFAADIEPKDVNKSTQVNAVIYHLHEINLPATNAELLTQESTPNNVDSENQPETDPTSTDDADIFIEVIGEQDTLPESTPVYVIDQEEIKKQGAASLADVLKKMPGFAINDVGHGADIHTGTYYRGASINQSVFLINGRPINTNINTYHGGTDLNSIPVEAIERVELYSGVTSALYGSSAFGGVVNIITKEGYGEPKLTGSVEFGSLSLNNQQVSYGGSSGAVKYNFSFERYFTDNRYRVPLGAANRDSQGFLSNADTATSTYFGSIALNLDPKNSLNLDVTKLSSRRGLVYFGFPLQRDRLDHDGLNVGLSWKTQLGNAQDSTLTTSLGYNQDYFSTYGPTGNFYRTGALDTQQITARVDHEWKLTTNNKLRWGLDLKNTDLNGDVLSTNPSRIANNETENRSVLNTALFAVNTWNISDDFQLDLGLRQSFDGQFGSYFNPSTGLRYAVTPNVAVRGSWAGGQRNPGLDQLYVYDTVHGWEQNPDLEPETGSSWTAGVDIKFSDNLTGQFTYFGSSLDNRLGIIAGRWENIGLVDTNGFEAAIQLKFAANWSTFLNYTYTDAQIKTGSEKGLQLGFIPYSVLQGGIGYQNSGWQANLYVTYNSGARRAFFTNPGDTSLDFIPSFVNLDLSGRIPINSSLGLTVYLENLLDEQYERVNRIYSPGFTFRIGLTSSL</sequence>
<comment type="similarity">
    <text evidence="10 11">Belongs to the TonB-dependent receptor family.</text>
</comment>
<dbReference type="InterPro" id="IPR012910">
    <property type="entry name" value="Plug_dom"/>
</dbReference>
<dbReference type="PANTHER" id="PTHR30069:SF29">
    <property type="entry name" value="HEMOGLOBIN AND HEMOGLOBIN-HAPTOGLOBIN-BINDING PROTEIN 1-RELATED"/>
    <property type="match status" value="1"/>
</dbReference>
<evidence type="ECO:0000256" key="3">
    <source>
        <dbReference type="ARBA" id="ARBA00022452"/>
    </source>
</evidence>
<dbReference type="InterPro" id="IPR000531">
    <property type="entry name" value="Beta-barrel_TonB"/>
</dbReference>
<evidence type="ECO:0000259" key="14">
    <source>
        <dbReference type="Pfam" id="PF07715"/>
    </source>
</evidence>
<evidence type="ECO:0000259" key="13">
    <source>
        <dbReference type="Pfam" id="PF00593"/>
    </source>
</evidence>
<keyword evidence="3 10" id="KW-1134">Transmembrane beta strand</keyword>
<organism evidence="15 16">
    <name type="scientific">Halotia branconii CENA392</name>
    <dbReference type="NCBI Taxonomy" id="1539056"/>
    <lineage>
        <taxon>Bacteria</taxon>
        <taxon>Bacillati</taxon>
        <taxon>Cyanobacteriota</taxon>
        <taxon>Cyanophyceae</taxon>
        <taxon>Nostocales</taxon>
        <taxon>Nodulariaceae</taxon>
        <taxon>Halotia</taxon>
    </lineage>
</organism>
<evidence type="ECO:0000256" key="11">
    <source>
        <dbReference type="RuleBase" id="RU003357"/>
    </source>
</evidence>
<evidence type="ECO:0000256" key="9">
    <source>
        <dbReference type="ARBA" id="ARBA00023237"/>
    </source>
</evidence>
<keyword evidence="9 10" id="KW-0998">Cell outer membrane</keyword>
<dbReference type="CDD" id="cd01347">
    <property type="entry name" value="ligand_gated_channel"/>
    <property type="match status" value="1"/>
</dbReference>
<reference evidence="15 16" key="1">
    <citation type="journal article" date="2023" name="Limnol Oceanogr Lett">
        <title>Environmental adaptations by the intertidal Antarctic cyanobacterium Halotia branconii CENA392 as revealed using long-read genome sequencing.</title>
        <authorList>
            <person name="Dextro R.B."/>
            <person name="Delbaje E."/>
            <person name="Freitas P.N.N."/>
            <person name="Geraldes V."/>
            <person name="Pinto E."/>
            <person name="Long P.F."/>
            <person name="Fiore M.F."/>
        </authorList>
    </citation>
    <scope>NUCLEOTIDE SEQUENCE [LARGE SCALE GENOMIC DNA]</scope>
    <source>
        <strain evidence="15 16">CENA392</strain>
    </source>
</reference>
<evidence type="ECO:0000256" key="7">
    <source>
        <dbReference type="ARBA" id="ARBA00023136"/>
    </source>
</evidence>
<dbReference type="Pfam" id="PF07715">
    <property type="entry name" value="Plug"/>
    <property type="match status" value="1"/>
</dbReference>